<dbReference type="STRING" id="285458.BGM19_33845"/>
<dbReference type="EMBL" id="MEHJ01000001">
    <property type="protein sequence ID" value="OEJ23593.1"/>
    <property type="molecule type" value="Genomic_DNA"/>
</dbReference>
<dbReference type="AlphaFoldDB" id="A0A1E5P210"/>
<evidence type="ECO:0008006" key="3">
    <source>
        <dbReference type="Google" id="ProtNLM"/>
    </source>
</evidence>
<keyword evidence="2" id="KW-1185">Reference proteome</keyword>
<reference evidence="1 2" key="1">
    <citation type="submission" date="2016-08" db="EMBL/GenBank/DDBJ databases">
        <title>Complete genome sequence of Streptomyces agglomeratus strain 6-3-2, a novel anti-MRSA actinomycete isolated from Wuli of Tebit, China.</title>
        <authorList>
            <person name="Chen X."/>
        </authorList>
    </citation>
    <scope>NUCLEOTIDE SEQUENCE [LARGE SCALE GENOMIC DNA]</scope>
    <source>
        <strain evidence="1 2">6-3-2</strain>
    </source>
</reference>
<accession>A0A1E5P210</accession>
<comment type="caution">
    <text evidence="1">The sequence shown here is derived from an EMBL/GenBank/DDBJ whole genome shotgun (WGS) entry which is preliminary data.</text>
</comment>
<evidence type="ECO:0000313" key="1">
    <source>
        <dbReference type="EMBL" id="OEJ23593.1"/>
    </source>
</evidence>
<evidence type="ECO:0000313" key="2">
    <source>
        <dbReference type="Proteomes" id="UP000095759"/>
    </source>
</evidence>
<proteinExistence type="predicted"/>
<gene>
    <name evidence="1" type="ORF">AS594_02945</name>
</gene>
<name>A0A1E5P210_9ACTN</name>
<sequence length="145" mass="15715">MNATDLTGTYTYRSFHNRPELVDDFNKLWFAQAELRLAVDSAGAISGELVFPAEPGTEPQSMYITGKVSNSSPVTFTLTGKGQPDTSIADYHYEYDGIVLRHWETGVNQRMTLAGTVLRAKDHGSGTAVAPAGKTASFLAVKRDA</sequence>
<protein>
    <recommendedName>
        <fullName evidence="3">Lipocalin-like domain-containing protein</fullName>
    </recommendedName>
</protein>
<dbReference type="OrthoDB" id="670612at2"/>
<dbReference type="RefSeq" id="WP_069925517.1">
    <property type="nucleotide sequence ID" value="NZ_MEHI01000001.1"/>
</dbReference>
<dbReference type="Proteomes" id="UP000095759">
    <property type="component" value="Unassembled WGS sequence"/>
</dbReference>
<organism evidence="1 2">
    <name type="scientific">Streptomyces agglomeratus</name>
    <dbReference type="NCBI Taxonomy" id="285458"/>
    <lineage>
        <taxon>Bacteria</taxon>
        <taxon>Bacillati</taxon>
        <taxon>Actinomycetota</taxon>
        <taxon>Actinomycetes</taxon>
        <taxon>Kitasatosporales</taxon>
        <taxon>Streptomycetaceae</taxon>
        <taxon>Streptomyces</taxon>
    </lineage>
</organism>